<evidence type="ECO:0000256" key="1">
    <source>
        <dbReference type="SAM" id="Phobius"/>
    </source>
</evidence>
<name>A0A0E9RHD0_ANGAN</name>
<accession>A0A0E9RHD0</accession>
<reference evidence="2" key="2">
    <citation type="journal article" date="2015" name="Fish Shellfish Immunol.">
        <title>Early steps in the European eel (Anguilla anguilla)-Vibrio vulnificus interaction in the gills: Role of the RtxA13 toxin.</title>
        <authorList>
            <person name="Callol A."/>
            <person name="Pajuelo D."/>
            <person name="Ebbesson L."/>
            <person name="Teles M."/>
            <person name="MacKenzie S."/>
            <person name="Amaro C."/>
        </authorList>
    </citation>
    <scope>NUCLEOTIDE SEQUENCE</scope>
</reference>
<organism evidence="2">
    <name type="scientific">Anguilla anguilla</name>
    <name type="common">European freshwater eel</name>
    <name type="synonym">Muraena anguilla</name>
    <dbReference type="NCBI Taxonomy" id="7936"/>
    <lineage>
        <taxon>Eukaryota</taxon>
        <taxon>Metazoa</taxon>
        <taxon>Chordata</taxon>
        <taxon>Craniata</taxon>
        <taxon>Vertebrata</taxon>
        <taxon>Euteleostomi</taxon>
        <taxon>Actinopterygii</taxon>
        <taxon>Neopterygii</taxon>
        <taxon>Teleostei</taxon>
        <taxon>Anguilliformes</taxon>
        <taxon>Anguillidae</taxon>
        <taxon>Anguilla</taxon>
    </lineage>
</organism>
<sequence length="80" mass="8908">MVMALIPSYTSLSLSRTPGSITSSCHLPIPIPTDAVNLISAICFFFSLPLEISIISFFALELWSARRNFKFVDYLCVAVY</sequence>
<proteinExistence type="predicted"/>
<keyword evidence="1" id="KW-0812">Transmembrane</keyword>
<protein>
    <submittedName>
        <fullName evidence="2">Uncharacterized protein</fullName>
    </submittedName>
</protein>
<reference evidence="2" key="1">
    <citation type="submission" date="2014-11" db="EMBL/GenBank/DDBJ databases">
        <authorList>
            <person name="Amaro Gonzalez C."/>
        </authorList>
    </citation>
    <scope>NUCLEOTIDE SEQUENCE</scope>
</reference>
<dbReference type="AlphaFoldDB" id="A0A0E9RHD0"/>
<dbReference type="EMBL" id="GBXM01080360">
    <property type="protein sequence ID" value="JAH28217.1"/>
    <property type="molecule type" value="Transcribed_RNA"/>
</dbReference>
<keyword evidence="1" id="KW-1133">Transmembrane helix</keyword>
<keyword evidence="1" id="KW-0472">Membrane</keyword>
<evidence type="ECO:0000313" key="2">
    <source>
        <dbReference type="EMBL" id="JAH28217.1"/>
    </source>
</evidence>
<feature type="transmembrane region" description="Helical" evidence="1">
    <location>
        <begin position="38"/>
        <end position="60"/>
    </location>
</feature>